<dbReference type="Proteomes" id="UP001466331">
    <property type="component" value="Unassembled WGS sequence"/>
</dbReference>
<dbReference type="Pfam" id="PF00889">
    <property type="entry name" value="EF_TS"/>
    <property type="match status" value="1"/>
</dbReference>
<feature type="domain" description="Translation elongation factor EFTs/EF1B dimerisation" evidence="6">
    <location>
        <begin position="72"/>
        <end position="278"/>
    </location>
</feature>
<keyword evidence="4 5" id="KW-0648">Protein biosynthesis</keyword>
<dbReference type="EMBL" id="JBCHKQ010000002">
    <property type="protein sequence ID" value="MEM5948182.1"/>
    <property type="molecule type" value="Genomic_DNA"/>
</dbReference>
<dbReference type="NCBIfam" id="TIGR00116">
    <property type="entry name" value="tsf"/>
    <property type="match status" value="1"/>
</dbReference>
<reference evidence="7 8" key="1">
    <citation type="submission" date="2024-03" db="EMBL/GenBank/DDBJ databases">
        <title>Ignisphaera cupida sp. nov., a hyperthermophilic hydrolytic archaeon from a hot spring of Kamchatka, and proposal of Ignisphaeraceae fam. nov.</title>
        <authorList>
            <person name="Podosokorskaya O.A."/>
            <person name="Elcheninov A.G."/>
            <person name="Maltseva A.I."/>
            <person name="Zayulina K.S."/>
            <person name="Novikov A."/>
            <person name="Merkel A.Y."/>
        </authorList>
    </citation>
    <scope>NUCLEOTIDE SEQUENCE [LARGE SCALE GENOMIC DNA]</scope>
    <source>
        <strain evidence="7 8">38H-sp</strain>
    </source>
</reference>
<comment type="caution">
    <text evidence="7">The sequence shown here is derived from an EMBL/GenBank/DDBJ whole genome shotgun (WGS) entry which is preliminary data.</text>
</comment>
<keyword evidence="8" id="KW-1185">Reference proteome</keyword>
<evidence type="ECO:0000256" key="5">
    <source>
        <dbReference type="HAMAP-Rule" id="MF_00050"/>
    </source>
</evidence>
<evidence type="ECO:0000256" key="1">
    <source>
        <dbReference type="ARBA" id="ARBA00005532"/>
    </source>
</evidence>
<comment type="subcellular location">
    <subcellularLocation>
        <location evidence="5">Cytoplasm</location>
    </subcellularLocation>
</comment>
<dbReference type="Gene3D" id="1.10.8.10">
    <property type="entry name" value="DNA helicase RuvA subunit, C-terminal domain"/>
    <property type="match status" value="1"/>
</dbReference>
<comment type="similarity">
    <text evidence="1 5">Belongs to the EF-Ts family.</text>
</comment>
<dbReference type="PANTHER" id="PTHR11741:SF0">
    <property type="entry name" value="ELONGATION FACTOR TS, MITOCHONDRIAL"/>
    <property type="match status" value="1"/>
</dbReference>
<evidence type="ECO:0000313" key="8">
    <source>
        <dbReference type="Proteomes" id="UP001466331"/>
    </source>
</evidence>
<dbReference type="InterPro" id="IPR014039">
    <property type="entry name" value="Transl_elong_EFTs/EF1B_dimer"/>
</dbReference>
<dbReference type="PANTHER" id="PTHR11741">
    <property type="entry name" value="ELONGATION FACTOR TS"/>
    <property type="match status" value="1"/>
</dbReference>
<gene>
    <name evidence="5 7" type="primary">tsf</name>
    <name evidence="7" type="ORF">WKV44_06475</name>
</gene>
<dbReference type="InterPro" id="IPR001816">
    <property type="entry name" value="Transl_elong_EFTs/EF1B"/>
</dbReference>
<dbReference type="CDD" id="cd14275">
    <property type="entry name" value="UBA_EF-Ts"/>
    <property type="match status" value="1"/>
</dbReference>
<keyword evidence="5" id="KW-0963">Cytoplasm</keyword>
<dbReference type="SUPFAM" id="SSF54713">
    <property type="entry name" value="Elongation factor Ts (EF-Ts), dimerisation domain"/>
    <property type="match status" value="2"/>
</dbReference>
<dbReference type="PROSITE" id="PS01126">
    <property type="entry name" value="EF_TS_1"/>
    <property type="match status" value="1"/>
</dbReference>
<accession>A0ABU9UDF8</accession>
<evidence type="ECO:0000256" key="3">
    <source>
        <dbReference type="ARBA" id="ARBA00022768"/>
    </source>
</evidence>
<protein>
    <recommendedName>
        <fullName evidence="2 5">Elongation factor Ts</fullName>
        <shortName evidence="5">EF-Ts</shortName>
    </recommendedName>
</protein>
<dbReference type="InterPro" id="IPR018101">
    <property type="entry name" value="Transl_elong_Ts_CS"/>
</dbReference>
<feature type="region of interest" description="Involved in Mg(2+) ion dislocation from EF-Tu" evidence="5">
    <location>
        <begin position="79"/>
        <end position="82"/>
    </location>
</feature>
<evidence type="ECO:0000256" key="4">
    <source>
        <dbReference type="ARBA" id="ARBA00022917"/>
    </source>
</evidence>
<dbReference type="HAMAP" id="MF_00050">
    <property type="entry name" value="EF_Ts"/>
    <property type="match status" value="1"/>
</dbReference>
<name>A0ABU9UDF8_9SPIR</name>
<organism evidence="7 8">
    <name type="scientific">Rarispira pelagica</name>
    <dbReference type="NCBI Taxonomy" id="3141764"/>
    <lineage>
        <taxon>Bacteria</taxon>
        <taxon>Pseudomonadati</taxon>
        <taxon>Spirochaetota</taxon>
        <taxon>Spirochaetia</taxon>
        <taxon>Winmispirales</taxon>
        <taxon>Winmispiraceae</taxon>
        <taxon>Rarispira</taxon>
    </lineage>
</organism>
<proteinExistence type="inferred from homology"/>
<sequence>MAISAADVKKLRDKTGAGIMDCKRALTEANGDFDKAEKILKEMGLAAAAKRSDRATKEGRVFAVVKDNKAGLLEILCETDFVARNSDFISTGEEILNLIVDKNLTIEDEEVKEAMNNLSIKVKENLNLRRADVLEAADDEYITSYIHGEGSIGVLVKFSVEKPEIKDNEQFKTFAFDCALHAAAFSPMYLTAAQVPEDYKNEQMEIFVKQAQNTGKPEKVIQGIAQGKLKKHLAEICFTEQTFVKDNKKSVQQVMDELSKSLGATIKLIDYRYYKVGEEL</sequence>
<dbReference type="RefSeq" id="WP_420069628.1">
    <property type="nucleotide sequence ID" value="NZ_JBCHKQ010000002.1"/>
</dbReference>
<dbReference type="InterPro" id="IPR009060">
    <property type="entry name" value="UBA-like_sf"/>
</dbReference>
<dbReference type="Gene3D" id="3.30.479.20">
    <property type="entry name" value="Elongation factor Ts, dimerisation domain"/>
    <property type="match status" value="2"/>
</dbReference>
<evidence type="ECO:0000259" key="6">
    <source>
        <dbReference type="Pfam" id="PF00889"/>
    </source>
</evidence>
<dbReference type="GO" id="GO:0003746">
    <property type="term" value="F:translation elongation factor activity"/>
    <property type="evidence" value="ECO:0007669"/>
    <property type="project" value="UniProtKB-KW"/>
</dbReference>
<comment type="function">
    <text evidence="5">Associates with the EF-Tu.GDP complex and induces the exchange of GDP to GTP. It remains bound to the aminoacyl-tRNA.EF-Tu.GTP complex up to the GTP hydrolysis stage on the ribosome.</text>
</comment>
<dbReference type="InterPro" id="IPR036402">
    <property type="entry name" value="EF-Ts_dimer_sf"/>
</dbReference>
<evidence type="ECO:0000313" key="7">
    <source>
        <dbReference type="EMBL" id="MEM5948182.1"/>
    </source>
</evidence>
<evidence type="ECO:0000256" key="2">
    <source>
        <dbReference type="ARBA" id="ARBA00016956"/>
    </source>
</evidence>
<keyword evidence="3 5" id="KW-0251">Elongation factor</keyword>
<dbReference type="Gene3D" id="1.10.286.20">
    <property type="match status" value="1"/>
</dbReference>
<dbReference type="SUPFAM" id="SSF46934">
    <property type="entry name" value="UBA-like"/>
    <property type="match status" value="1"/>
</dbReference>